<sequence>MTVGILFPTKSFSTSAGRRKPHGRMALSRLWVGTFSMPHVVTGTTGTWNSLWMRTQLYKSRNFKISLSCNG</sequence>
<proteinExistence type="predicted"/>
<protein>
    <submittedName>
        <fullName evidence="1">Uncharacterized protein z546R</fullName>
    </submittedName>
</protein>
<organism evidence="1 2">
    <name type="scientific">Chlorovirus heliozoae</name>
    <dbReference type="NCBI Taxonomy" id="322019"/>
    <lineage>
        <taxon>Viruses</taxon>
        <taxon>Varidnaviria</taxon>
        <taxon>Bamfordvirae</taxon>
        <taxon>Nucleocytoviricota</taxon>
        <taxon>Megaviricetes</taxon>
        <taxon>Algavirales</taxon>
        <taxon>Phycodnaviridae</taxon>
        <taxon>Chlorovirus</taxon>
    </lineage>
</organism>
<gene>
    <name evidence="1" type="primary">z546R</name>
    <name evidence="1" type="ORF">ATCV1_z546R</name>
</gene>
<dbReference type="GeneID" id="5470489"/>
<keyword evidence="2" id="KW-1185">Reference proteome</keyword>
<dbReference type="KEGG" id="vg:5470489"/>
<reference evidence="1 2" key="1">
    <citation type="submission" date="2006-09" db="EMBL/GenBank/DDBJ databases">
        <title>Sequence and annotation of the 288-kb ATCV-1 virus that infects an endosymbiotic Chlorella strain of the heliozoon Acanthocystis turfacea.</title>
        <authorList>
            <person name="Fitzgerald L.A."/>
            <person name="Graves M.V."/>
            <person name="Li X."/>
            <person name="Pfitzner A.J.P."/>
            <person name="Hartigan J."/>
            <person name="Van Etten J.L."/>
        </authorList>
    </citation>
    <scope>NUCLEOTIDE SEQUENCE [LARGE SCALE GENOMIC DNA]</scope>
    <source>
        <strain evidence="1 2">ATCV-1</strain>
    </source>
</reference>
<dbReference type="RefSeq" id="YP_001427027.1">
    <property type="nucleotide sequence ID" value="NC_008724.1"/>
</dbReference>
<evidence type="ECO:0000313" key="1">
    <source>
        <dbReference type="EMBL" id="ABT16680.1"/>
    </source>
</evidence>
<dbReference type="Proteomes" id="UP000202420">
    <property type="component" value="Segment"/>
</dbReference>
<name>A7K9F6_9PHYC</name>
<accession>A7K9F6</accession>
<dbReference type="EMBL" id="EF101928">
    <property type="protein sequence ID" value="ABT16680.1"/>
    <property type="molecule type" value="Genomic_DNA"/>
</dbReference>
<evidence type="ECO:0000313" key="2">
    <source>
        <dbReference type="Proteomes" id="UP000202420"/>
    </source>
</evidence>